<dbReference type="InterPro" id="IPR050218">
    <property type="entry name" value="LptD"/>
</dbReference>
<comment type="function">
    <text evidence="1">Involved in the assembly of lipopolysaccharide (LPS) at the surface of the outer membrane.</text>
</comment>
<accession>A0A1H5SMZ2</accession>
<feature type="domain" description="LptD C-terminal" evidence="2">
    <location>
        <begin position="276"/>
        <end position="637"/>
    </location>
</feature>
<keyword evidence="4" id="KW-1185">Reference proteome</keyword>
<reference evidence="3 4" key="1">
    <citation type="submission" date="2016-10" db="EMBL/GenBank/DDBJ databases">
        <authorList>
            <person name="de Groot N.N."/>
        </authorList>
    </citation>
    <scope>NUCLEOTIDE SEQUENCE [LARGE SCALE GENOMIC DNA]</scope>
    <source>
        <strain evidence="3 4">DSM 23413</strain>
    </source>
</reference>
<keyword evidence="1" id="KW-0472">Membrane</keyword>
<comment type="subcellular location">
    <subcellularLocation>
        <location evidence="1">Cell outer membrane</location>
    </subcellularLocation>
</comment>
<organism evidence="3 4">
    <name type="scientific">Jhaorihella thermophila</name>
    <dbReference type="NCBI Taxonomy" id="488547"/>
    <lineage>
        <taxon>Bacteria</taxon>
        <taxon>Pseudomonadati</taxon>
        <taxon>Pseudomonadota</taxon>
        <taxon>Alphaproteobacteria</taxon>
        <taxon>Rhodobacterales</taxon>
        <taxon>Paracoccaceae</taxon>
        <taxon>Jhaorihella</taxon>
    </lineage>
</organism>
<dbReference type="AlphaFoldDB" id="A0A1H5SMZ2"/>
<feature type="signal peptide" evidence="1">
    <location>
        <begin position="1"/>
        <end position="24"/>
    </location>
</feature>
<protein>
    <recommendedName>
        <fullName evidence="1">LPS-assembly protein LptD</fullName>
    </recommendedName>
</protein>
<dbReference type="OrthoDB" id="9760225at2"/>
<dbReference type="EMBL" id="FNVD01000001">
    <property type="protein sequence ID" value="SEF51956.1"/>
    <property type="molecule type" value="Genomic_DNA"/>
</dbReference>
<comment type="caution">
    <text evidence="1">Lacks conserved residue(s) required for the propagation of feature annotation.</text>
</comment>
<dbReference type="PANTHER" id="PTHR30189">
    <property type="entry name" value="LPS-ASSEMBLY PROTEIN"/>
    <property type="match status" value="1"/>
</dbReference>
<proteinExistence type="inferred from homology"/>
<keyword evidence="1" id="KW-0732">Signal</keyword>
<dbReference type="GO" id="GO:0009279">
    <property type="term" value="C:cell outer membrane"/>
    <property type="evidence" value="ECO:0007669"/>
    <property type="project" value="UniProtKB-SubCell"/>
</dbReference>
<dbReference type="Proteomes" id="UP000236742">
    <property type="component" value="Unassembled WGS sequence"/>
</dbReference>
<name>A0A1H5SMZ2_9RHOB</name>
<gene>
    <name evidence="1" type="primary">lptD</name>
    <name evidence="3" type="ORF">SAMN05421751_101636</name>
</gene>
<dbReference type="InterPro" id="IPR007543">
    <property type="entry name" value="LptD_C"/>
</dbReference>
<keyword evidence="1" id="KW-0998">Cell outer membrane</keyword>
<comment type="subunit">
    <text evidence="1">Component of the lipopolysaccharide transport and assembly complex.</text>
</comment>
<sequence length="714" mass="79018" precursor="true">MIRHRWQIAVLSALWLLTAPMAHTQTADADPPAMLVADRMFVTADRKLVAEGHVEAFQGDIRMQASRVTFDRETGQLVVEGPIRIDQGGNVTVLASHAELDSGLQNGLLTGARMVFDRHVQLAALQMNRASGRYTQMYKTAVTSCRVCEDGRPPLWQIRARKVTHDQQEQQIYFEGAQLRILDVPMFYLPALRLPDPNLKRATGFLIPSVRSTSQLGIGVKVPYFFRIGDSKDLTLTPYLSSKTTTLGYRYRQAFRRGTIEINGAHTRDDLFPGEDRGYLFAQGLFNLRDGYRLSFDIKTTSDNAYLVDYGIGNDDRLKSEISLSRYRRDSAVNARLIHFKSLRDSEDPSTVPSRVADFTYERRFHPGGIGGEVRLGVSGFGFVRPSDVNVDGRDVAHGTVDLEWRRRWLLANGLIVDWTSGVAADEFFIRDDDTYPASAGVVTPRAALTFRYPMARAVGGGVTEYLEPILQAGWTSVSNRNVPLDEGTFQEFDQGNLLSLSRFPAADRRENGATVVYGLNWARHAQAGWKAAATIGQVFRSEAQPDFTWTSGLNGTSSDILLAGQFVSSDGLSLTARGLLSGSLDFSMAELRGGWNSHALSVAGTYVWLGRDPVVGRTTPVSEIWFDGDYDFLPNWSAGARLRYDTEGTQPIYAGFNLAYENECVTVDLSINRRYTSSTSVEPSTSFGLSVALSGFSVKGGAQNYRRTCSSPS</sequence>
<dbReference type="Pfam" id="PF04453">
    <property type="entry name" value="LptD"/>
    <property type="match status" value="1"/>
</dbReference>
<dbReference type="GO" id="GO:1990351">
    <property type="term" value="C:transporter complex"/>
    <property type="evidence" value="ECO:0007669"/>
    <property type="project" value="TreeGrafter"/>
</dbReference>
<feature type="chain" id="PRO_5009355907" description="LPS-assembly protein LptD" evidence="1">
    <location>
        <begin position="25"/>
        <end position="714"/>
    </location>
</feature>
<evidence type="ECO:0000313" key="4">
    <source>
        <dbReference type="Proteomes" id="UP000236742"/>
    </source>
</evidence>
<dbReference type="HAMAP" id="MF_01411">
    <property type="entry name" value="LPS_assembly_LptD"/>
    <property type="match status" value="1"/>
</dbReference>
<evidence type="ECO:0000259" key="2">
    <source>
        <dbReference type="Pfam" id="PF04453"/>
    </source>
</evidence>
<evidence type="ECO:0000256" key="1">
    <source>
        <dbReference type="HAMAP-Rule" id="MF_01411"/>
    </source>
</evidence>
<dbReference type="RefSeq" id="WP_104006604.1">
    <property type="nucleotide sequence ID" value="NZ_FNVD01000001.1"/>
</dbReference>
<dbReference type="GO" id="GO:0043165">
    <property type="term" value="P:Gram-negative-bacterium-type cell outer membrane assembly"/>
    <property type="evidence" value="ECO:0007669"/>
    <property type="project" value="UniProtKB-UniRule"/>
</dbReference>
<evidence type="ECO:0000313" key="3">
    <source>
        <dbReference type="EMBL" id="SEF51956.1"/>
    </source>
</evidence>
<comment type="similarity">
    <text evidence="1">Belongs to the LptD family.</text>
</comment>
<dbReference type="PANTHER" id="PTHR30189:SF1">
    <property type="entry name" value="LPS-ASSEMBLY PROTEIN LPTD"/>
    <property type="match status" value="1"/>
</dbReference>
<dbReference type="GO" id="GO:0015920">
    <property type="term" value="P:lipopolysaccharide transport"/>
    <property type="evidence" value="ECO:0007669"/>
    <property type="project" value="InterPro"/>
</dbReference>
<dbReference type="InterPro" id="IPR020889">
    <property type="entry name" value="LipoPS_assembly_LptD"/>
</dbReference>